<dbReference type="Proteomes" id="UP000029714">
    <property type="component" value="Unassembled WGS sequence"/>
</dbReference>
<dbReference type="InterPro" id="IPR038765">
    <property type="entry name" value="Papain-like_cys_pep_sf"/>
</dbReference>
<dbReference type="EMBL" id="QBIU01000001">
    <property type="protein sequence ID" value="MWV69327.1"/>
    <property type="molecule type" value="Genomic_DNA"/>
</dbReference>
<dbReference type="Proteomes" id="UP000477070">
    <property type="component" value="Unassembled WGS sequence"/>
</dbReference>
<dbReference type="OrthoDB" id="5324246at2"/>
<reference evidence="2 3" key="1">
    <citation type="journal article" date="2014" name="Genome Announc.">
        <title>Draft genome sequences of eight enterohepatic helicobacter species isolated from both laboratory and wild rodents.</title>
        <authorList>
            <person name="Sheh A."/>
            <person name="Shen Z."/>
            <person name="Fox J.G."/>
        </authorList>
    </citation>
    <scope>NUCLEOTIDE SEQUENCE [LARGE SCALE GENOMIC DNA]</scope>
    <source>
        <strain evidence="2 3">MIT 97-6194</strain>
    </source>
</reference>
<name>A0A347VSV4_9HELI</name>
<proteinExistence type="predicted"/>
<gene>
    <name evidence="1" type="ORF">DCO61_04700</name>
    <name evidence="2" type="ORF">LS64_003450</name>
</gene>
<evidence type="ECO:0000313" key="3">
    <source>
        <dbReference type="Proteomes" id="UP000029714"/>
    </source>
</evidence>
<dbReference type="Gene3D" id="3.90.1720.10">
    <property type="entry name" value="endopeptidase domain like (from Nostoc punctiforme)"/>
    <property type="match status" value="1"/>
</dbReference>
<protein>
    <recommendedName>
        <fullName evidence="5">Permuted papain-like amidase YaeF/Yiix C92 family enzyme</fullName>
    </recommendedName>
</protein>
<evidence type="ECO:0000313" key="2">
    <source>
        <dbReference type="EMBL" id="TLD94988.1"/>
    </source>
</evidence>
<keyword evidence="3" id="KW-1185">Reference proteome</keyword>
<reference evidence="1 4" key="4">
    <citation type="submission" date="2019-12" db="EMBL/GenBank/DDBJ databases">
        <title>Multi-Generational Helicobacter saguini Isolates.</title>
        <authorList>
            <person name="Mannion A."/>
            <person name="Shen Z."/>
            <person name="Fox J.G."/>
        </authorList>
    </citation>
    <scope>NUCLEOTIDE SEQUENCE [LARGE SCALE GENOMIC DNA]</scope>
    <source>
        <strain evidence="1">16-048</strain>
        <strain evidence="4">16-048 (F4)</strain>
    </source>
</reference>
<sequence length="204" mass="23234">MKICLLLCFICSSLNDCALKSIAAFKVGDIILREGSDLDSLLIKQVIKDKYTHIGLIISINPLQILHATTNDNQAKQNQVIISSFNEYISHAKSVAVRRLNLSQNARENIALDSKKWVGKAFVLESRTFDFSNGDLDSKFKSLDSKSDVNALYCTTLLESILRKYTNITFKYTYVDFPLFRGYYLLPKAFMEHSREIFSLDIAR</sequence>
<reference evidence="2 3" key="2">
    <citation type="journal article" date="2016" name="Infect. Immun.">
        <title>Helicobacter saguini, a Novel Helicobacter Isolated from Cotton-Top Tamarins with Ulcerative Colitis, Has Proinflammatory Properties and Induces Typhlocolitis and Dysplasia in Gnotobiotic IL-10-/- Mice.</title>
        <authorList>
            <person name="Shen Z."/>
            <person name="Mannion A."/>
            <person name="Whary M.T."/>
            <person name="Muthupalani S."/>
            <person name="Sheh A."/>
            <person name="Feng Y."/>
            <person name="Gong G."/>
            <person name="Vandamme P."/>
            <person name="Holcombe H.R."/>
            <person name="Paster B.J."/>
            <person name="Fox J.G."/>
        </authorList>
    </citation>
    <scope>NUCLEOTIDE SEQUENCE [LARGE SCALE GENOMIC DNA]</scope>
    <source>
        <strain evidence="2 3">MIT 97-6194</strain>
    </source>
</reference>
<dbReference type="RefSeq" id="WP_034571128.1">
    <property type="nucleotide sequence ID" value="NZ_JRMP02000004.1"/>
</dbReference>
<comment type="caution">
    <text evidence="2">The sequence shown here is derived from an EMBL/GenBank/DDBJ whole genome shotgun (WGS) entry which is preliminary data.</text>
</comment>
<evidence type="ECO:0000313" key="1">
    <source>
        <dbReference type="EMBL" id="MWV69327.1"/>
    </source>
</evidence>
<dbReference type="AlphaFoldDB" id="A0A347VSV4"/>
<accession>A0A347VSV4</accession>
<dbReference type="EMBL" id="JRMP02000004">
    <property type="protein sequence ID" value="TLD94988.1"/>
    <property type="molecule type" value="Genomic_DNA"/>
</dbReference>
<evidence type="ECO:0000313" key="4">
    <source>
        <dbReference type="Proteomes" id="UP000477070"/>
    </source>
</evidence>
<evidence type="ECO:0008006" key="5">
    <source>
        <dbReference type="Google" id="ProtNLM"/>
    </source>
</evidence>
<reference evidence="2" key="3">
    <citation type="submission" date="2018-04" db="EMBL/GenBank/DDBJ databases">
        <authorList>
            <person name="Sheh A."/>
            <person name="Shen Z."/>
            <person name="Mannion A.J."/>
            <person name="Fox J.G."/>
        </authorList>
    </citation>
    <scope>NUCLEOTIDE SEQUENCE</scope>
    <source>
        <strain evidence="2">MIT 97-6194</strain>
    </source>
</reference>
<dbReference type="SUPFAM" id="SSF54001">
    <property type="entry name" value="Cysteine proteinases"/>
    <property type="match status" value="1"/>
</dbReference>
<organism evidence="2 3">
    <name type="scientific">Helicobacter saguini</name>
    <dbReference type="NCBI Taxonomy" id="1548018"/>
    <lineage>
        <taxon>Bacteria</taxon>
        <taxon>Pseudomonadati</taxon>
        <taxon>Campylobacterota</taxon>
        <taxon>Epsilonproteobacteria</taxon>
        <taxon>Campylobacterales</taxon>
        <taxon>Helicobacteraceae</taxon>
        <taxon>Helicobacter</taxon>
    </lineage>
</organism>